<feature type="region of interest" description="Disordered" evidence="1">
    <location>
        <begin position="304"/>
        <end position="328"/>
    </location>
</feature>
<protein>
    <submittedName>
        <fullName evidence="3">Uncharacterized protein</fullName>
    </submittedName>
</protein>
<comment type="caution">
    <text evidence="3">The sequence shown here is derived from an EMBL/GenBank/DDBJ whole genome shotgun (WGS) entry which is preliminary data.</text>
</comment>
<sequence>MESGQLPNPDTYLNHIPPQFAAQFEAARNLSLAVLGAFIWDILIYIPLDIKILSRSKFHFVTICFIASRLFALVFVLLAVITFTHPVDHCLAMSYCIGVGCVLTITTTAFIFLQRLRAVYSNNRPVQAIAILLWIGVVITMAFTVVDAQASHIPGTNYCAYTVAGRPLLANGVVFLVFDTFAFIAISYKIGYTHIDIEDGAGLRNAISGKALPKLSRAVLRGGQQYYFITLLLQVPVLIATAIPSIPPNIKLMITFPLGCLASSMACRIFRNMKKIADSEYTMQSGGMMISDVNFAPSSRVQRSSNTAFNTSSQEGVGYNSSMPRGDKQRKVAVELPQTLSFGPSFPSDDMHAQMKV</sequence>
<dbReference type="AlphaFoldDB" id="A0AAD5VQT2"/>
<keyword evidence="2" id="KW-1133">Transmembrane helix</keyword>
<keyword evidence="2" id="KW-0472">Membrane</keyword>
<keyword evidence="2" id="KW-0812">Transmembrane</keyword>
<dbReference type="Proteomes" id="UP001213000">
    <property type="component" value="Unassembled WGS sequence"/>
</dbReference>
<evidence type="ECO:0000313" key="4">
    <source>
        <dbReference type="Proteomes" id="UP001213000"/>
    </source>
</evidence>
<feature type="transmembrane region" description="Helical" evidence="2">
    <location>
        <begin position="91"/>
        <end position="113"/>
    </location>
</feature>
<keyword evidence="4" id="KW-1185">Reference proteome</keyword>
<evidence type="ECO:0000256" key="1">
    <source>
        <dbReference type="SAM" id="MobiDB-lite"/>
    </source>
</evidence>
<dbReference type="EMBL" id="JANIEX010000437">
    <property type="protein sequence ID" value="KAJ3567099.1"/>
    <property type="molecule type" value="Genomic_DNA"/>
</dbReference>
<evidence type="ECO:0000313" key="3">
    <source>
        <dbReference type="EMBL" id="KAJ3567099.1"/>
    </source>
</evidence>
<feature type="compositionally biased region" description="Polar residues" evidence="1">
    <location>
        <begin position="304"/>
        <end position="323"/>
    </location>
</feature>
<organism evidence="3 4">
    <name type="scientific">Leucocoprinus birnbaumii</name>
    <dbReference type="NCBI Taxonomy" id="56174"/>
    <lineage>
        <taxon>Eukaryota</taxon>
        <taxon>Fungi</taxon>
        <taxon>Dikarya</taxon>
        <taxon>Basidiomycota</taxon>
        <taxon>Agaricomycotina</taxon>
        <taxon>Agaricomycetes</taxon>
        <taxon>Agaricomycetidae</taxon>
        <taxon>Agaricales</taxon>
        <taxon>Agaricineae</taxon>
        <taxon>Agaricaceae</taxon>
        <taxon>Leucocoprinus</taxon>
    </lineage>
</organism>
<evidence type="ECO:0000256" key="2">
    <source>
        <dbReference type="SAM" id="Phobius"/>
    </source>
</evidence>
<feature type="transmembrane region" description="Helical" evidence="2">
    <location>
        <begin position="226"/>
        <end position="246"/>
    </location>
</feature>
<gene>
    <name evidence="3" type="ORF">NP233_g6588</name>
</gene>
<feature type="transmembrane region" description="Helical" evidence="2">
    <location>
        <begin position="60"/>
        <end position="85"/>
    </location>
</feature>
<feature type="transmembrane region" description="Helical" evidence="2">
    <location>
        <begin position="125"/>
        <end position="148"/>
    </location>
</feature>
<proteinExistence type="predicted"/>
<reference evidence="3" key="1">
    <citation type="submission" date="2022-07" db="EMBL/GenBank/DDBJ databases">
        <title>Genome Sequence of Leucocoprinus birnbaumii.</title>
        <authorList>
            <person name="Buettner E."/>
        </authorList>
    </citation>
    <scope>NUCLEOTIDE SEQUENCE</scope>
    <source>
        <strain evidence="3">VT141</strain>
    </source>
</reference>
<name>A0AAD5VQT2_9AGAR</name>
<feature type="transmembrane region" description="Helical" evidence="2">
    <location>
        <begin position="30"/>
        <end position="48"/>
    </location>
</feature>
<accession>A0AAD5VQT2</accession>
<feature type="transmembrane region" description="Helical" evidence="2">
    <location>
        <begin position="168"/>
        <end position="188"/>
    </location>
</feature>